<organism evidence="1 2">
    <name type="scientific">Sphingomonas donggukensis</name>
    <dbReference type="NCBI Taxonomy" id="2949093"/>
    <lineage>
        <taxon>Bacteria</taxon>
        <taxon>Pseudomonadati</taxon>
        <taxon>Pseudomonadota</taxon>
        <taxon>Alphaproteobacteria</taxon>
        <taxon>Sphingomonadales</taxon>
        <taxon>Sphingomonadaceae</taxon>
        <taxon>Sphingomonas</taxon>
    </lineage>
</organism>
<protein>
    <submittedName>
        <fullName evidence="1">DUF6356 family protein</fullName>
    </submittedName>
</protein>
<name>A0ABY4TWU4_9SPHN</name>
<reference evidence="1" key="1">
    <citation type="submission" date="2022-05" db="EMBL/GenBank/DDBJ databases">
        <title>Sphingomonas sp. strain RMG20 Genome sequencing and assembly.</title>
        <authorList>
            <person name="Kim I."/>
        </authorList>
    </citation>
    <scope>NUCLEOTIDE SEQUENCE</scope>
    <source>
        <strain evidence="1">RMG20</strain>
    </source>
</reference>
<dbReference type="Proteomes" id="UP001055580">
    <property type="component" value="Chromosome"/>
</dbReference>
<evidence type="ECO:0000313" key="1">
    <source>
        <dbReference type="EMBL" id="URW76862.1"/>
    </source>
</evidence>
<dbReference type="RefSeq" id="WP_250754614.1">
    <property type="nucleotide sequence ID" value="NZ_CP098401.1"/>
</dbReference>
<sequence>MHRSPLHRWFVDHPRSVNESYTQHFGVATRFGVKMIVGGIAALVHGVVPSLFERTGSTTIKGLYSEMVARQPGARRPAYDEPEWRPEYEI</sequence>
<accession>A0ABY4TWU4</accession>
<dbReference type="Pfam" id="PF19883">
    <property type="entry name" value="DUF6356"/>
    <property type="match status" value="1"/>
</dbReference>
<evidence type="ECO:0000313" key="2">
    <source>
        <dbReference type="Proteomes" id="UP001055580"/>
    </source>
</evidence>
<keyword evidence="2" id="KW-1185">Reference proteome</keyword>
<proteinExistence type="predicted"/>
<dbReference type="InterPro" id="IPR045936">
    <property type="entry name" value="DUF6356"/>
</dbReference>
<dbReference type="EMBL" id="CP098401">
    <property type="protein sequence ID" value="URW76862.1"/>
    <property type="molecule type" value="Genomic_DNA"/>
</dbReference>
<gene>
    <name evidence="1" type="ORF">M9980_06615</name>
</gene>